<evidence type="ECO:0000313" key="2">
    <source>
        <dbReference type="Proteomes" id="UP000595278"/>
    </source>
</evidence>
<dbReference type="Proteomes" id="UP000595278">
    <property type="component" value="Chromosome"/>
</dbReference>
<protein>
    <submittedName>
        <fullName evidence="1">Uncharacterized protein</fullName>
    </submittedName>
</protein>
<dbReference type="EMBL" id="CP067393">
    <property type="protein sequence ID" value="QQP84662.1"/>
    <property type="molecule type" value="Genomic_DNA"/>
</dbReference>
<accession>A0A974NE14</accession>
<dbReference type="RefSeq" id="WP_201090559.1">
    <property type="nucleotide sequence ID" value="NZ_CP067393.1"/>
</dbReference>
<reference evidence="1 2" key="1">
    <citation type="submission" date="2021-01" db="EMBL/GenBank/DDBJ databases">
        <title>Entomomonas sp. F2A isolated from a house cricket (Acheta domesticus).</title>
        <authorList>
            <person name="Spergser J."/>
            <person name="Busse H.-J."/>
        </authorList>
    </citation>
    <scope>NUCLEOTIDE SEQUENCE [LARGE SCALE GENOMIC DNA]</scope>
    <source>
        <strain evidence="1 2">F2A</strain>
    </source>
</reference>
<evidence type="ECO:0000313" key="1">
    <source>
        <dbReference type="EMBL" id="QQP84662.1"/>
    </source>
</evidence>
<name>A0A974NE14_9GAMM</name>
<sequence>MTIYNISAEIKTNTAPENLYYDMELYKADWSGNETFALRRTGKYPLQADNKTQAHPSIDISDPPETSYILSINLYRKVGVEFINMTPEPMTAIVPLKGFQTNDKEWAASRAFEYFETTQPTQKERNGQVNIFQLNISSKSRVFEAKEHGVGDPLDPFTKQKVEDELKIRMTRPIPPTFQFDQLLSLNENQTDPEIQKERRRVLFYPYQDQSMFCGPAAFFYCLQQDRPDIYQQLIKELWESGETKIGALKMEADNSVRHPTKFFRENGTPKIPAIDWITMASLRDTENTALFSINSPSGGFLWWNWAGAVTLGNVLEKWFKKAGASKKYDNISFSHSNLQAICILNNYISTDHHIVSLIRAGMLIRGKNSITKDHWIVWEDQLKLMDGTAITTDTPLTEIVQLKLFSWGEVDQQLEVNLTLEQFLKHTFGGMVFSKIP</sequence>
<organism evidence="1 2">
    <name type="scientific">Entomomonas asaccharolytica</name>
    <dbReference type="NCBI Taxonomy" id="2785331"/>
    <lineage>
        <taxon>Bacteria</taxon>
        <taxon>Pseudomonadati</taxon>
        <taxon>Pseudomonadota</taxon>
        <taxon>Gammaproteobacteria</taxon>
        <taxon>Pseudomonadales</taxon>
        <taxon>Pseudomonadaceae</taxon>
        <taxon>Entomomonas</taxon>
    </lineage>
</organism>
<proteinExistence type="predicted"/>
<keyword evidence="2" id="KW-1185">Reference proteome</keyword>
<dbReference type="KEGG" id="eaz:JHT90_09595"/>
<gene>
    <name evidence="1" type="ORF">JHT90_09595</name>
</gene>
<dbReference type="AlphaFoldDB" id="A0A974NE14"/>